<organism evidence="6 7">
    <name type="scientific">Evansella vedderi</name>
    <dbReference type="NCBI Taxonomy" id="38282"/>
    <lineage>
        <taxon>Bacteria</taxon>
        <taxon>Bacillati</taxon>
        <taxon>Bacillota</taxon>
        <taxon>Bacilli</taxon>
        <taxon>Bacillales</taxon>
        <taxon>Bacillaceae</taxon>
        <taxon>Evansella</taxon>
    </lineage>
</organism>
<dbReference type="InterPro" id="IPR018333">
    <property type="entry name" value="Squalene_cyclase"/>
</dbReference>
<dbReference type="Gene3D" id="1.50.10.20">
    <property type="match status" value="2"/>
</dbReference>
<dbReference type="InterPro" id="IPR008930">
    <property type="entry name" value="Terpenoid_cyclase/PrenylTrfase"/>
</dbReference>
<dbReference type="PANTHER" id="PTHR11764">
    <property type="entry name" value="TERPENE CYCLASE/MUTASE FAMILY MEMBER"/>
    <property type="match status" value="1"/>
</dbReference>
<dbReference type="Pfam" id="PF13249">
    <property type="entry name" value="SQHop_cyclase_N"/>
    <property type="match status" value="1"/>
</dbReference>
<evidence type="ECO:0000256" key="1">
    <source>
        <dbReference type="ARBA" id="ARBA00004999"/>
    </source>
</evidence>
<dbReference type="RefSeq" id="WP_307331114.1">
    <property type="nucleotide sequence ID" value="NZ_JAUSUG010000027.1"/>
</dbReference>
<evidence type="ECO:0000256" key="2">
    <source>
        <dbReference type="ARBA" id="ARBA00009755"/>
    </source>
</evidence>
<dbReference type="InterPro" id="IPR032696">
    <property type="entry name" value="SQ_cyclase_C"/>
</dbReference>
<dbReference type="EC" id="4.2.1.137" evidence="6"/>
<keyword evidence="6" id="KW-0456">Lyase</keyword>
<reference evidence="6 7" key="1">
    <citation type="submission" date="2023-07" db="EMBL/GenBank/DDBJ databases">
        <title>Genomic Encyclopedia of Type Strains, Phase IV (KMG-IV): sequencing the most valuable type-strain genomes for metagenomic binning, comparative biology and taxonomic classification.</title>
        <authorList>
            <person name="Goeker M."/>
        </authorList>
    </citation>
    <scope>NUCLEOTIDE SEQUENCE [LARGE SCALE GENOMIC DNA]</scope>
    <source>
        <strain evidence="6 7">DSM 9768</strain>
    </source>
</reference>
<dbReference type="Pfam" id="PF13243">
    <property type="entry name" value="SQHop_cyclase_C"/>
    <property type="match status" value="1"/>
</dbReference>
<feature type="domain" description="Squalene cyclase C-terminal" evidence="4">
    <location>
        <begin position="305"/>
        <end position="611"/>
    </location>
</feature>
<evidence type="ECO:0000256" key="3">
    <source>
        <dbReference type="ARBA" id="ARBA00022737"/>
    </source>
</evidence>
<evidence type="ECO:0000259" key="5">
    <source>
        <dbReference type="Pfam" id="PF13249"/>
    </source>
</evidence>
<evidence type="ECO:0000313" key="6">
    <source>
        <dbReference type="EMBL" id="MDQ0257430.1"/>
    </source>
</evidence>
<dbReference type="SUPFAM" id="SSF48239">
    <property type="entry name" value="Terpenoid cyclases/Protein prenyltransferases"/>
    <property type="match status" value="2"/>
</dbReference>
<keyword evidence="7" id="KW-1185">Reference proteome</keyword>
<dbReference type="SFLD" id="SFLDG01016">
    <property type="entry name" value="Prenyltransferase_Like_2"/>
    <property type="match status" value="1"/>
</dbReference>
<comment type="similarity">
    <text evidence="2">Belongs to the terpene cyclase/mutase family.</text>
</comment>
<dbReference type="PANTHER" id="PTHR11764:SF20">
    <property type="entry name" value="LANOSTEROL SYNTHASE"/>
    <property type="match status" value="1"/>
</dbReference>
<feature type="domain" description="Squalene cyclase N-terminal" evidence="5">
    <location>
        <begin position="22"/>
        <end position="293"/>
    </location>
</feature>
<dbReference type="GO" id="GO:0016829">
    <property type="term" value="F:lyase activity"/>
    <property type="evidence" value="ECO:0007669"/>
    <property type="project" value="UniProtKB-KW"/>
</dbReference>
<evidence type="ECO:0000259" key="4">
    <source>
        <dbReference type="Pfam" id="PF13243"/>
    </source>
</evidence>
<keyword evidence="3" id="KW-0677">Repeat</keyword>
<dbReference type="NCBIfam" id="TIGR01787">
    <property type="entry name" value="squalene_cyclas"/>
    <property type="match status" value="1"/>
</dbReference>
<comment type="caution">
    <text evidence="6">The sequence shown here is derived from an EMBL/GenBank/DDBJ whole genome shotgun (WGS) entry which is preliminary data.</text>
</comment>
<accession>A0ABU0A1S3</accession>
<evidence type="ECO:0000313" key="7">
    <source>
        <dbReference type="Proteomes" id="UP001230005"/>
    </source>
</evidence>
<dbReference type="EMBL" id="JAUSUG010000027">
    <property type="protein sequence ID" value="MDQ0257430.1"/>
    <property type="molecule type" value="Genomic_DNA"/>
</dbReference>
<proteinExistence type="inferred from homology"/>
<dbReference type="Proteomes" id="UP001230005">
    <property type="component" value="Unassembled WGS sequence"/>
</dbReference>
<gene>
    <name evidence="6" type="ORF">J2S74_004888</name>
</gene>
<comment type="pathway">
    <text evidence="1">Secondary metabolite biosynthesis; hopanoid biosynthesis.</text>
</comment>
<sequence>MDGNYSIEEKLKSYQLNKIYELKAAQHPDGTWRFPCENGPMTDAYMIIILRTLNITKEETFIKKLTNRLLATQSTNGSWKLYKDEKEGNLSATVEAYTALLFSGYAHKDDENIKRAETFILRKGGLKKSHVFTKFMLALNGLYPWPTIFPIPLSLLWLPRFSPVNFYDLTSYVKTHFAAVLIAAHHRFSIRCRNTPNLMHLIKENKVKKRLQRQQKATNSKGNPLNFFLKRMKQKGIRRAEKYLIDRVEADGTLGSYASATFLMIYSLLAIGYSPESQMVQRAIEGTKRLAAEVNSLIHIQNAASTLWDTSLIAYALDRTGEAASRLSVKKGASYLVERQQLFQRGSMLFGTWGFSENNSFHPDVDDTQAALRVMAPFIFFRKKYKRAWKMGVDWLLAMQKRNGGWGSFEQKEPRRWITMLPIENIKDTAIDPATADLTGRTLEFLGTYVKMNKGNKKIDAAINWLLKNQEKNGSWYGRWGVCYIYGTWAAVTGLRAVGVPADHPAVVRAKNWLLSIQNNDGSWGESCSSDIKKTFIPLGEGTPTHTAWALDALISIEAEPTPEIQKGMEFLLEERGDRNYPTGGGLPGNFYINYHSYKVIWPLLTLSNYANKYLKK</sequence>
<dbReference type="InterPro" id="IPR032697">
    <property type="entry name" value="SQ_cyclase_N"/>
</dbReference>
<protein>
    <submittedName>
        <fullName evidence="6">Sporulenol synthase</fullName>
        <ecNumber evidence="6">4.2.1.137</ecNumber>
    </submittedName>
</protein>
<name>A0ABU0A1S3_9BACI</name>